<dbReference type="eggNOG" id="COG1898">
    <property type="taxonomic scope" value="Bacteria"/>
</dbReference>
<dbReference type="GO" id="GO:0005829">
    <property type="term" value="C:cytosol"/>
    <property type="evidence" value="ECO:0007669"/>
    <property type="project" value="TreeGrafter"/>
</dbReference>
<dbReference type="GO" id="GO:0000271">
    <property type="term" value="P:polysaccharide biosynthetic process"/>
    <property type="evidence" value="ECO:0007669"/>
    <property type="project" value="TreeGrafter"/>
</dbReference>
<organism evidence="3 4">
    <name type="scientific">Chthonomonas calidirosea (strain DSM 23976 / ICMP 18418 / T49)</name>
    <dbReference type="NCBI Taxonomy" id="1303518"/>
    <lineage>
        <taxon>Bacteria</taxon>
        <taxon>Bacillati</taxon>
        <taxon>Armatimonadota</taxon>
        <taxon>Chthonomonadia</taxon>
        <taxon>Chthonomonadales</taxon>
        <taxon>Chthonomonadaceae</taxon>
        <taxon>Chthonomonas</taxon>
    </lineage>
</organism>
<dbReference type="InParanoid" id="S0ESS4"/>
<dbReference type="InterPro" id="IPR014710">
    <property type="entry name" value="RmlC-like_jellyroll"/>
</dbReference>
<dbReference type="HOGENOM" id="CLU_090940_3_0_0"/>
<sequence>MDIEGVILRPLKRHTDARGWLIELFRDDELPEAFRPAMAYISLTHPGVARGPHEHRYQTDGFAFLSGRFEITLWENRPGKERVKQVILAGEENPIFLLVPPGVVHAYRNIGETDAFVLNFPDRLYAGWGRKEPVDEIRHEEIDSEFRLS</sequence>
<dbReference type="STRING" id="454171.CP488_00974"/>
<evidence type="ECO:0000259" key="2">
    <source>
        <dbReference type="Pfam" id="PF14667"/>
    </source>
</evidence>
<keyword evidence="4" id="KW-1185">Reference proteome</keyword>
<dbReference type="OrthoDB" id="9800680at2"/>
<dbReference type="InterPro" id="IPR000888">
    <property type="entry name" value="RmlC-like"/>
</dbReference>
<dbReference type="SUPFAM" id="SSF51182">
    <property type="entry name" value="RmlC-like cupins"/>
    <property type="match status" value="1"/>
</dbReference>
<dbReference type="PANTHER" id="PTHR21047:SF2">
    <property type="entry name" value="THYMIDINE DIPHOSPHO-4-KETO-RHAMNOSE 3,5-EPIMERASE"/>
    <property type="match status" value="1"/>
</dbReference>
<dbReference type="RefSeq" id="WP_016481584.1">
    <property type="nucleotide sequence ID" value="NC_021487.1"/>
</dbReference>
<evidence type="ECO:0000313" key="3">
    <source>
        <dbReference type="EMBL" id="CCW34020.1"/>
    </source>
</evidence>
<dbReference type="InterPro" id="IPR029303">
    <property type="entry name" value="CapF_C"/>
</dbReference>
<dbReference type="GO" id="GO:0019305">
    <property type="term" value="P:dTDP-rhamnose biosynthetic process"/>
    <property type="evidence" value="ECO:0007669"/>
    <property type="project" value="TreeGrafter"/>
</dbReference>
<dbReference type="KEGG" id="ccz:CCALI_00182"/>
<dbReference type="GO" id="GO:0008830">
    <property type="term" value="F:dTDP-4-dehydrorhamnose 3,5-epimerase activity"/>
    <property type="evidence" value="ECO:0007669"/>
    <property type="project" value="UniProtKB-EC"/>
</dbReference>
<dbReference type="FunCoup" id="S0ESS4">
    <property type="interactions" value="122"/>
</dbReference>
<dbReference type="AlphaFoldDB" id="S0ESS4"/>
<dbReference type="Proteomes" id="UP000014227">
    <property type="component" value="Chromosome I"/>
</dbReference>
<dbReference type="EC" id="5.1.3.13" evidence="3"/>
<keyword evidence="3" id="KW-0413">Isomerase</keyword>
<accession>S0ESS4</accession>
<dbReference type="Pfam" id="PF14667">
    <property type="entry name" value="Polysacc_synt_C"/>
    <property type="match status" value="1"/>
</dbReference>
<feature type="domain" description="Capsular polysaccharide assembling protein CapF C-terminal" evidence="2">
    <location>
        <begin position="14"/>
        <end position="125"/>
    </location>
</feature>
<evidence type="ECO:0000256" key="1">
    <source>
        <dbReference type="PIRSR" id="PIRSR600888-3"/>
    </source>
</evidence>
<name>S0ESS4_CHTCT</name>
<dbReference type="PANTHER" id="PTHR21047">
    <property type="entry name" value="DTDP-6-DEOXY-D-GLUCOSE-3,5 EPIMERASE"/>
    <property type="match status" value="1"/>
</dbReference>
<dbReference type="InterPro" id="IPR011051">
    <property type="entry name" value="RmlC_Cupin_sf"/>
</dbReference>
<reference evidence="4" key="1">
    <citation type="submission" date="2013-03" db="EMBL/GenBank/DDBJ databases">
        <title>Genome sequence of Chthonomonas calidirosea, the first sequenced genome from the Armatimonadetes phylum (formally candidate division OP10).</title>
        <authorList>
            <person name="Lee K.C.Y."/>
            <person name="Morgan X.C."/>
            <person name="Dunfield P.F."/>
            <person name="Tamas I."/>
            <person name="Houghton K.M."/>
            <person name="Vyssotski M."/>
            <person name="Ryan J.L.J."/>
            <person name="Lagutin K."/>
            <person name="McDonald I.R."/>
            <person name="Stott M.B."/>
        </authorList>
    </citation>
    <scope>NUCLEOTIDE SEQUENCE [LARGE SCALE GENOMIC DNA]</scope>
    <source>
        <strain evidence="4">DSM 23976 / ICMP 18418 / T49</strain>
    </source>
</reference>
<dbReference type="PATRIC" id="fig|1303518.3.peg.183"/>
<proteinExistence type="predicted"/>
<dbReference type="Gene3D" id="2.60.120.10">
    <property type="entry name" value="Jelly Rolls"/>
    <property type="match status" value="1"/>
</dbReference>
<feature type="site" description="Participates in a stacking interaction with the thymidine ring of dTDP-4-oxo-6-deoxyglucose" evidence="1">
    <location>
        <position position="125"/>
    </location>
</feature>
<evidence type="ECO:0000313" key="4">
    <source>
        <dbReference type="Proteomes" id="UP000014227"/>
    </source>
</evidence>
<protein>
    <submittedName>
        <fullName evidence="3">dTDP-4-dehydrorhamnose 3,5-epimerase and related enzymes</fullName>
        <ecNumber evidence="3">5.1.3.13</ecNumber>
    </submittedName>
</protein>
<gene>
    <name evidence="3" type="ORF">CCALI_00182</name>
</gene>
<dbReference type="EMBL" id="HF951689">
    <property type="protein sequence ID" value="CCW34020.1"/>
    <property type="molecule type" value="Genomic_DNA"/>
</dbReference>